<dbReference type="InterPro" id="IPR011013">
    <property type="entry name" value="Gal_mutarotase_sf_dom"/>
</dbReference>
<dbReference type="SUPFAM" id="SSF74650">
    <property type="entry name" value="Galactose mutarotase-like"/>
    <property type="match status" value="1"/>
</dbReference>
<dbReference type="Gene3D" id="3.40.50.1000">
    <property type="entry name" value="HAD superfamily/HAD-like"/>
    <property type="match status" value="2"/>
</dbReference>
<dbReference type="InterPro" id="IPR008928">
    <property type="entry name" value="6-hairpin_glycosidase_sf"/>
</dbReference>
<dbReference type="InterPro" id="IPR005196">
    <property type="entry name" value="Glyco_hydro_65_N"/>
</dbReference>
<sequence>MHPLTRPVQLTGPARRHTLRHFRAVIFDMDGVVTDTAGVHAQAWKELFDASIAAVGTLPHNLATVTADPRALRPFDHVTDYLQFVDGRPREDGVRAFFASRGLRVPEAPDVLTELSGPGAPAGPEAAAGPEANASPKPAAGTASMPAAEGADVGADGALTVQALAARKQGFFEVVLAREGVAVFPEALALLTQLRHDSVPTALVTSSRNSAAVLGAGHVDRLFDVVVDGNTALERGLPGKPDPATFRLAAQQLGVEPVDAIVLEDAASGVQAAHDGGFGLVVGVDRARDPDRLKNAGADVVVEDITMLHLEQRTTRPFDPNWVLAYDEFDPAEEGTREALCTLANGYWGTRGSVPGTTAGPTHYPGTYVAGVFNRLTSTVQGKAVETEHMVNAPDWTFVLVTLDNGEELVPGNPNMVSYRQELDLRRGLLSRTMRFRDDRGRTTRLSTRQFQSFAGHHLAAMELTVEAEDWTGTATVRSMIDGRVSNQNVADDRELASNHWEPVQSREIDGETVLLETVTSQSRVHVATAARTRFQSPADAPEPVRTPVELGPMVIGHDIEIELAEGVPVMFDKIAAVANTHDHAISSVWHNAAKRIERTGSFRQLLTYHEEMWGINWSRFAVKLDQAPEQHSHLLPPATRLDATEALVRKGANQRHQLALNLHTFHVLQTSFGSRRDLDAGLGARGLHGEGYRGHIFWDEIFIYPMLTLRRPELTRGLLMYRYRRLGEARANARAEGYQGAMFPWQSGSDGREETPTELWNERSQQWMPDNSHQQRHVSLAVAYSVLRYVEATQDQTFVSDYGAEMLVEICRFFVSMAHYNPERGRYELHGVMGPDEYHDGYPDAPGSGVRNNAYTNVLLSWVLSETVRLVRWLDGLDDPLTEWLDVFEDELDRWADISLKLRVPFQAGGVMSQFDGYEDLLEFDWDAYRTKYGNIGRLDLILQAEDDTTNRYKLSKQADVLMLTYLFSSEELQGILDRMGYHFTSEDFGATVDYYLARTSHGSTLSRLVHGWVAARTDRSSSWELFQEALEADLSDTQGGTTREGIHLGAMAGTVDMIIRCYAGVETRADTLWLHPLLPVELPGLQFTIRFRRQPLSVRITQYCITLELLDGSAHPIHLNVEGRDKTMHPGEKWTVPLLNRHPSLTASVDPMACVSPDANRLGIL</sequence>
<keyword evidence="7" id="KW-1185">Reference proteome</keyword>
<feature type="domain" description="Glycoside hydrolase family 65 central catalytic" evidence="3">
    <location>
        <begin position="663"/>
        <end position="1057"/>
    </location>
</feature>
<evidence type="ECO:0000259" key="5">
    <source>
        <dbReference type="Pfam" id="PF03636"/>
    </source>
</evidence>
<dbReference type="InterPro" id="IPR005195">
    <property type="entry name" value="Glyco_hydro_65_M"/>
</dbReference>
<dbReference type="EMBL" id="QREH01000001">
    <property type="protein sequence ID" value="REE04430.1"/>
    <property type="molecule type" value="Genomic_DNA"/>
</dbReference>
<dbReference type="RefSeq" id="WP_115932364.1">
    <property type="nucleotide sequence ID" value="NZ_QREH01000001.1"/>
</dbReference>
<dbReference type="PANTHER" id="PTHR11051:SF8">
    <property type="entry name" value="PROTEIN-GLUCOSYLGALACTOSYLHYDROXYLYSINE GLUCOSIDASE"/>
    <property type="match status" value="1"/>
</dbReference>
<dbReference type="GO" id="GO:0030246">
    <property type="term" value="F:carbohydrate binding"/>
    <property type="evidence" value="ECO:0007669"/>
    <property type="project" value="InterPro"/>
</dbReference>
<dbReference type="InterPro" id="IPR006439">
    <property type="entry name" value="HAD-SF_hydro_IA"/>
</dbReference>
<dbReference type="Pfam" id="PF03633">
    <property type="entry name" value="Glyco_hydro_65C"/>
    <property type="match status" value="1"/>
</dbReference>
<dbReference type="Gene3D" id="2.70.98.40">
    <property type="entry name" value="Glycoside hydrolase, family 65, N-terminal domain"/>
    <property type="match status" value="1"/>
</dbReference>
<feature type="domain" description="Glycoside hydrolase family 65 C-terminal" evidence="4">
    <location>
        <begin position="1068"/>
        <end position="1128"/>
    </location>
</feature>
<dbReference type="InterPro" id="IPR005194">
    <property type="entry name" value="Glyco_hydro_65_C"/>
</dbReference>
<dbReference type="SUPFAM" id="SSF48208">
    <property type="entry name" value="Six-hairpin glycosidases"/>
    <property type="match status" value="1"/>
</dbReference>
<evidence type="ECO:0000259" key="4">
    <source>
        <dbReference type="Pfam" id="PF03633"/>
    </source>
</evidence>
<keyword evidence="6" id="KW-0378">Hydrolase</keyword>
<protein>
    <submittedName>
        <fullName evidence="6">HAD superfamily hydrolase (TIGR01509 family)</fullName>
    </submittedName>
</protein>
<dbReference type="SUPFAM" id="SSF56784">
    <property type="entry name" value="HAD-like"/>
    <property type="match status" value="1"/>
</dbReference>
<dbReference type="PANTHER" id="PTHR11051">
    <property type="entry name" value="GLYCOSYL HYDROLASE-RELATED"/>
    <property type="match status" value="1"/>
</dbReference>
<dbReference type="Pfam" id="PF03632">
    <property type="entry name" value="Glyco_hydro_65m"/>
    <property type="match status" value="1"/>
</dbReference>
<evidence type="ECO:0000313" key="7">
    <source>
        <dbReference type="Proteomes" id="UP000256727"/>
    </source>
</evidence>
<dbReference type="Pfam" id="PF03636">
    <property type="entry name" value="Glyco_hydro_65N"/>
    <property type="match status" value="1"/>
</dbReference>
<dbReference type="Gene3D" id="1.10.150.240">
    <property type="entry name" value="Putative phosphatase, domain 2"/>
    <property type="match status" value="2"/>
</dbReference>
<dbReference type="GO" id="GO:0005975">
    <property type="term" value="P:carbohydrate metabolic process"/>
    <property type="evidence" value="ECO:0007669"/>
    <property type="project" value="InterPro"/>
</dbReference>
<dbReference type="InterPro" id="IPR023214">
    <property type="entry name" value="HAD_sf"/>
</dbReference>
<feature type="compositionally biased region" description="Low complexity" evidence="2">
    <location>
        <begin position="117"/>
        <end position="132"/>
    </location>
</feature>
<gene>
    <name evidence="6" type="ORF">C8E99_2265</name>
</gene>
<dbReference type="Proteomes" id="UP000256727">
    <property type="component" value="Unassembled WGS sequence"/>
</dbReference>
<dbReference type="FunFam" id="1.50.10.10:FF:000053">
    <property type="entry name" value="Putative glycosyl hydrolase"/>
    <property type="match status" value="1"/>
</dbReference>
<dbReference type="OrthoDB" id="9816160at2"/>
<dbReference type="InterPro" id="IPR037018">
    <property type="entry name" value="GH65_N"/>
</dbReference>
<dbReference type="SFLD" id="SFLDS00003">
    <property type="entry name" value="Haloacid_Dehalogenase"/>
    <property type="match status" value="1"/>
</dbReference>
<comment type="caution">
    <text evidence="6">The sequence shown here is derived from an EMBL/GenBank/DDBJ whole genome shotgun (WGS) entry which is preliminary data.</text>
</comment>
<accession>A0A3D9LF03</accession>
<dbReference type="InterPro" id="IPR023198">
    <property type="entry name" value="PGP-like_dom2"/>
</dbReference>
<dbReference type="NCBIfam" id="TIGR01509">
    <property type="entry name" value="HAD-SF-IA-v3"/>
    <property type="match status" value="1"/>
</dbReference>
<evidence type="ECO:0000256" key="1">
    <source>
        <dbReference type="ARBA" id="ARBA00023295"/>
    </source>
</evidence>
<dbReference type="SFLD" id="SFLDG01129">
    <property type="entry name" value="C1.5:_HAD__Beta-PGM__Phosphata"/>
    <property type="match status" value="1"/>
</dbReference>
<dbReference type="Pfam" id="PF00702">
    <property type="entry name" value="Hydrolase"/>
    <property type="match status" value="1"/>
</dbReference>
<evidence type="ECO:0000259" key="3">
    <source>
        <dbReference type="Pfam" id="PF03632"/>
    </source>
</evidence>
<reference evidence="6 7" key="1">
    <citation type="submission" date="2018-07" db="EMBL/GenBank/DDBJ databases">
        <title>Sequencing the genomes of 1000 actinobacteria strains.</title>
        <authorList>
            <person name="Klenk H.-P."/>
        </authorList>
    </citation>
    <scope>NUCLEOTIDE SEQUENCE [LARGE SCALE GENOMIC DNA]</scope>
    <source>
        <strain evidence="6 7">DSM 14442</strain>
    </source>
</reference>
<proteinExistence type="predicted"/>
<dbReference type="InterPro" id="IPR036412">
    <property type="entry name" value="HAD-like_sf"/>
</dbReference>
<dbReference type="AlphaFoldDB" id="A0A3D9LF03"/>
<feature type="region of interest" description="Disordered" evidence="2">
    <location>
        <begin position="113"/>
        <end position="148"/>
    </location>
</feature>
<organism evidence="6 7">
    <name type="scientific">Citricoccus muralis</name>
    <dbReference type="NCBI Taxonomy" id="169134"/>
    <lineage>
        <taxon>Bacteria</taxon>
        <taxon>Bacillati</taxon>
        <taxon>Actinomycetota</taxon>
        <taxon>Actinomycetes</taxon>
        <taxon>Micrococcales</taxon>
        <taxon>Micrococcaceae</taxon>
        <taxon>Citricoccus</taxon>
    </lineage>
</organism>
<evidence type="ECO:0000256" key="2">
    <source>
        <dbReference type="SAM" id="MobiDB-lite"/>
    </source>
</evidence>
<dbReference type="Gene3D" id="1.50.10.10">
    <property type="match status" value="1"/>
</dbReference>
<evidence type="ECO:0000313" key="6">
    <source>
        <dbReference type="EMBL" id="REE04430.1"/>
    </source>
</evidence>
<feature type="domain" description="Glycoside hydrolase family 65 N-terminal" evidence="5">
    <location>
        <begin position="326"/>
        <end position="580"/>
    </location>
</feature>
<dbReference type="GO" id="GO:0004553">
    <property type="term" value="F:hydrolase activity, hydrolyzing O-glycosyl compounds"/>
    <property type="evidence" value="ECO:0007669"/>
    <property type="project" value="TreeGrafter"/>
</dbReference>
<keyword evidence="1" id="KW-0326">Glycosidase</keyword>
<dbReference type="GO" id="GO:0016757">
    <property type="term" value="F:glycosyltransferase activity"/>
    <property type="evidence" value="ECO:0007669"/>
    <property type="project" value="UniProtKB-ARBA"/>
</dbReference>
<name>A0A3D9LF03_9MICC</name>
<dbReference type="InterPro" id="IPR012341">
    <property type="entry name" value="6hp_glycosidase-like_sf"/>
</dbReference>
<dbReference type="Gene3D" id="2.60.420.10">
    <property type="entry name" value="Maltose phosphorylase, domain 3"/>
    <property type="match status" value="1"/>
</dbReference>